<feature type="domain" description="AAA+ ATPase" evidence="1">
    <location>
        <begin position="60"/>
        <end position="209"/>
    </location>
</feature>
<dbReference type="InterPro" id="IPR027417">
    <property type="entry name" value="P-loop_NTPase"/>
</dbReference>
<dbReference type="Gene3D" id="3.40.50.300">
    <property type="entry name" value="P-loop containing nucleotide triphosphate hydrolases"/>
    <property type="match status" value="1"/>
</dbReference>
<dbReference type="InterPro" id="IPR008868">
    <property type="entry name" value="TniB"/>
</dbReference>
<dbReference type="Proteomes" id="UP001201273">
    <property type="component" value="Unassembled WGS sequence"/>
</dbReference>
<keyword evidence="3" id="KW-1185">Reference proteome</keyword>
<dbReference type="EMBL" id="JAIMJA010000004">
    <property type="protein sequence ID" value="MCE2594112.1"/>
    <property type="molecule type" value="Genomic_DNA"/>
</dbReference>
<dbReference type="RefSeq" id="WP_233051695.1">
    <property type="nucleotide sequence ID" value="NZ_JAIMJA010000004.1"/>
</dbReference>
<dbReference type="InterPro" id="IPR003593">
    <property type="entry name" value="AAA+_ATPase"/>
</dbReference>
<gene>
    <name evidence="2" type="ORF">K6Y31_04715</name>
</gene>
<dbReference type="Pfam" id="PF05621">
    <property type="entry name" value="TniB"/>
    <property type="match status" value="1"/>
</dbReference>
<dbReference type="SUPFAM" id="SSF52540">
    <property type="entry name" value="P-loop containing nucleoside triphosphate hydrolases"/>
    <property type="match status" value="1"/>
</dbReference>
<sequence length="300" mass="34284">MTNTNISEYAHLSQAAKEYMECDKQTRIQYIRSPRWIGYPKALEIIEKLEDLQSYPRRHRMPNMLIVGESNSGKTMIAERFLEKNPPYEREDNEGVVIPVLFVQAPPVPSESRLYSNILEKMFAPYRPSDTAEKKHYQAIQLMKYCNVQMLVIDEIHSILAGNLEKQRVFLSVLRNLGNELKIPIVGLGIKDALRAVKTDPQLDNRFKPTILPRWEYGQDYRRLLASFESMLPLAQPSKLSARPIATKLLSMSDGLIGELSELLSEAAVQAISNGKECIDLQLLNDLQWLSPGERRLQNG</sequence>
<reference evidence="2 3" key="1">
    <citation type="journal article" date="2022" name="Environ. Microbiol. Rep.">
        <title>Eco-phylogenetic analyses reveal divergent evolution of vitamin B12 metabolism in the marine bacterial family 'Psychromonadaceae'.</title>
        <authorList>
            <person name="Jin X."/>
            <person name="Yang Y."/>
            <person name="Cao H."/>
            <person name="Gao B."/>
            <person name="Zhao Z."/>
        </authorList>
    </citation>
    <scope>NUCLEOTIDE SEQUENCE [LARGE SCALE GENOMIC DNA]</scope>
    <source>
        <strain evidence="2 3">MKS20</strain>
    </source>
</reference>
<organism evidence="2 3">
    <name type="scientific">Motilimonas cestriensis</name>
    <dbReference type="NCBI Taxonomy" id="2742685"/>
    <lineage>
        <taxon>Bacteria</taxon>
        <taxon>Pseudomonadati</taxon>
        <taxon>Pseudomonadota</taxon>
        <taxon>Gammaproteobacteria</taxon>
        <taxon>Alteromonadales</taxon>
        <taxon>Alteromonadales genera incertae sedis</taxon>
        <taxon>Motilimonas</taxon>
    </lineage>
</organism>
<name>A0ABS8W562_9GAMM</name>
<evidence type="ECO:0000313" key="2">
    <source>
        <dbReference type="EMBL" id="MCE2594112.1"/>
    </source>
</evidence>
<dbReference type="CDD" id="cd00009">
    <property type="entry name" value="AAA"/>
    <property type="match status" value="1"/>
</dbReference>
<protein>
    <submittedName>
        <fullName evidence="2">TniB family NTP-binding protein</fullName>
    </submittedName>
</protein>
<evidence type="ECO:0000259" key="1">
    <source>
        <dbReference type="SMART" id="SM00382"/>
    </source>
</evidence>
<comment type="caution">
    <text evidence="2">The sequence shown here is derived from an EMBL/GenBank/DDBJ whole genome shotgun (WGS) entry which is preliminary data.</text>
</comment>
<accession>A0ABS8W562</accession>
<evidence type="ECO:0000313" key="3">
    <source>
        <dbReference type="Proteomes" id="UP001201273"/>
    </source>
</evidence>
<proteinExistence type="predicted"/>
<dbReference type="SMART" id="SM00382">
    <property type="entry name" value="AAA"/>
    <property type="match status" value="1"/>
</dbReference>